<dbReference type="AlphaFoldDB" id="A0A9X3PWV6"/>
<sequence length="191" mass="22030">MFRIEWTAHEQKPQSEINELYGELLESIEIDGPYEFATLYCAAKLLETQYTLARVIGFADREPTLADADIVDFFESTKAALEALEAHRAGLLEFYMASTGEYIVFEASHDDQVRLFRVPWLEASQINLNVPLPLGITAHPMTTCTRSELIDHLRDLRREFAQAAIEHDPRLAAHQPLRRWSIDERDNRQRT</sequence>
<proteinExistence type="predicted"/>
<organism evidence="1 3">
    <name type="scientific">Glycomyces lechevalierae</name>
    <dbReference type="NCBI Taxonomy" id="256034"/>
    <lineage>
        <taxon>Bacteria</taxon>
        <taxon>Bacillati</taxon>
        <taxon>Actinomycetota</taxon>
        <taxon>Actinomycetes</taxon>
        <taxon>Glycomycetales</taxon>
        <taxon>Glycomycetaceae</taxon>
        <taxon>Glycomyces</taxon>
    </lineage>
</organism>
<evidence type="ECO:0000313" key="3">
    <source>
        <dbReference type="Proteomes" id="UP001145799"/>
    </source>
</evidence>
<dbReference type="EMBL" id="JAVDYD010000001">
    <property type="protein sequence ID" value="MDR7338588.1"/>
    <property type="molecule type" value="Genomic_DNA"/>
</dbReference>
<evidence type="ECO:0000313" key="4">
    <source>
        <dbReference type="Proteomes" id="UP001183604"/>
    </source>
</evidence>
<evidence type="ECO:0000313" key="2">
    <source>
        <dbReference type="EMBL" id="MDR7338588.1"/>
    </source>
</evidence>
<name>A0A9X3PWV6_9ACTN</name>
<gene>
    <name evidence="2" type="ORF">J2S69_002307</name>
    <name evidence="1" type="ORF">O2L01_20625</name>
</gene>
<dbReference type="RefSeq" id="WP_270123921.1">
    <property type="nucleotide sequence ID" value="NZ_BAAAOM010000004.1"/>
</dbReference>
<comment type="caution">
    <text evidence="1">The sequence shown here is derived from an EMBL/GenBank/DDBJ whole genome shotgun (WGS) entry which is preliminary data.</text>
</comment>
<reference evidence="1" key="1">
    <citation type="submission" date="2022-12" db="EMBL/GenBank/DDBJ databases">
        <title>Gycomyces niveus sp.nov., a novel actinomycete isolated from soil in Shouguang.</title>
        <authorList>
            <person name="Yang X."/>
        </authorList>
    </citation>
    <scope>NUCLEOTIDE SEQUENCE</scope>
    <source>
        <strain evidence="1">DSM 44724</strain>
    </source>
</reference>
<dbReference type="Proteomes" id="UP001145799">
    <property type="component" value="Unassembled WGS sequence"/>
</dbReference>
<dbReference type="EMBL" id="JAPZVQ010000016">
    <property type="protein sequence ID" value="MDA1387413.1"/>
    <property type="molecule type" value="Genomic_DNA"/>
</dbReference>
<reference evidence="2 4" key="2">
    <citation type="submission" date="2023-07" db="EMBL/GenBank/DDBJ databases">
        <title>Sequencing the genomes of 1000 actinobacteria strains.</title>
        <authorList>
            <person name="Klenk H.-P."/>
        </authorList>
    </citation>
    <scope>NUCLEOTIDE SEQUENCE [LARGE SCALE GENOMIC DNA]</scope>
    <source>
        <strain evidence="2 4">DSM 44724</strain>
    </source>
</reference>
<protein>
    <submittedName>
        <fullName evidence="1">Uncharacterized protein</fullName>
    </submittedName>
</protein>
<keyword evidence="4" id="KW-1185">Reference proteome</keyword>
<accession>A0A9X3PWV6</accession>
<evidence type="ECO:0000313" key="1">
    <source>
        <dbReference type="EMBL" id="MDA1387413.1"/>
    </source>
</evidence>
<dbReference type="Proteomes" id="UP001183604">
    <property type="component" value="Unassembled WGS sequence"/>
</dbReference>